<protein>
    <submittedName>
        <fullName evidence="2">Uncharacterized protein</fullName>
    </submittedName>
</protein>
<organism evidence="2 3">
    <name type="scientific">Sideroxydans lithotrophicus (strain ES-1)</name>
    <dbReference type="NCBI Taxonomy" id="580332"/>
    <lineage>
        <taxon>Bacteria</taxon>
        <taxon>Pseudomonadati</taxon>
        <taxon>Pseudomonadota</taxon>
        <taxon>Betaproteobacteria</taxon>
        <taxon>Nitrosomonadales</taxon>
        <taxon>Gallionellaceae</taxon>
        <taxon>Sideroxydans</taxon>
    </lineage>
</organism>
<dbReference type="AlphaFoldDB" id="D5CT63"/>
<sequence>MGNKVVHSVETPAGSTPNTQDRVILGVQMGVANGAGGGAGLAVVVAVAMAGLPANYAVAVNPGQDATWFVSGKTATGFNVTLTPRLAANTLAAGTFDVIVTG</sequence>
<gene>
    <name evidence="2" type="ordered locus">Slit_1920</name>
</gene>
<dbReference type="RefSeq" id="WP_013030047.1">
    <property type="nucleotide sequence ID" value="NC_013959.1"/>
</dbReference>
<dbReference type="Proteomes" id="UP000001625">
    <property type="component" value="Chromosome"/>
</dbReference>
<evidence type="ECO:0000313" key="3">
    <source>
        <dbReference type="Proteomes" id="UP000001625"/>
    </source>
</evidence>
<accession>D5CT63</accession>
<keyword evidence="3" id="KW-1185">Reference proteome</keyword>
<evidence type="ECO:0000256" key="1">
    <source>
        <dbReference type="SAM" id="MobiDB-lite"/>
    </source>
</evidence>
<dbReference type="STRING" id="580332.Slit_1920"/>
<proteinExistence type="predicted"/>
<evidence type="ECO:0000313" key="2">
    <source>
        <dbReference type="EMBL" id="ADE12149.1"/>
    </source>
</evidence>
<dbReference type="KEGG" id="slt:Slit_1920"/>
<dbReference type="OrthoDB" id="9975648at2"/>
<dbReference type="eggNOG" id="ENOG502ZHW4">
    <property type="taxonomic scope" value="Bacteria"/>
</dbReference>
<name>D5CT63_SIDLE</name>
<dbReference type="EMBL" id="CP001965">
    <property type="protein sequence ID" value="ADE12149.1"/>
    <property type="molecule type" value="Genomic_DNA"/>
</dbReference>
<reference evidence="2 3" key="1">
    <citation type="submission" date="2010-03" db="EMBL/GenBank/DDBJ databases">
        <title>Complete sequence of Sideroxydans lithotrophicus ES-1.</title>
        <authorList>
            <consortium name="US DOE Joint Genome Institute"/>
            <person name="Lucas S."/>
            <person name="Copeland A."/>
            <person name="Lapidus A."/>
            <person name="Cheng J.-F."/>
            <person name="Bruce D."/>
            <person name="Goodwin L."/>
            <person name="Pitluck S."/>
            <person name="Munk A.C."/>
            <person name="Detter J.C."/>
            <person name="Han C."/>
            <person name="Tapia R."/>
            <person name="Larimer F."/>
            <person name="Land M."/>
            <person name="Hauser L."/>
            <person name="Kyrpides N."/>
            <person name="Ivanova N."/>
            <person name="Emerson D."/>
            <person name="Woyke T."/>
        </authorList>
    </citation>
    <scope>NUCLEOTIDE SEQUENCE [LARGE SCALE GENOMIC DNA]</scope>
    <source>
        <strain evidence="2 3">ES-1</strain>
    </source>
</reference>
<feature type="region of interest" description="Disordered" evidence="1">
    <location>
        <begin position="1"/>
        <end position="20"/>
    </location>
</feature>
<dbReference type="HOGENOM" id="CLU_2286228_0_0_4"/>